<gene>
    <name evidence="1" type="ordered locus">MXAN_1494</name>
</gene>
<organism evidence="1 2">
    <name type="scientific">Myxococcus xanthus (strain DK1622)</name>
    <dbReference type="NCBI Taxonomy" id="246197"/>
    <lineage>
        <taxon>Bacteria</taxon>
        <taxon>Pseudomonadati</taxon>
        <taxon>Myxococcota</taxon>
        <taxon>Myxococcia</taxon>
        <taxon>Myxococcales</taxon>
        <taxon>Cystobacterineae</taxon>
        <taxon>Myxococcaceae</taxon>
        <taxon>Myxococcus</taxon>
    </lineage>
</organism>
<keyword evidence="2" id="KW-1185">Reference proteome</keyword>
<accession>Q1DC77</accession>
<proteinExistence type="predicted"/>
<dbReference type="EnsemblBacteria" id="ABF91020">
    <property type="protein sequence ID" value="ABF91020"/>
    <property type="gene ID" value="MXAN_1494"/>
</dbReference>
<protein>
    <submittedName>
        <fullName evidence="1">Uncharacterized protein</fullName>
    </submittedName>
</protein>
<evidence type="ECO:0000313" key="2">
    <source>
        <dbReference type="Proteomes" id="UP000002402"/>
    </source>
</evidence>
<dbReference type="KEGG" id="mxa:MXAN_1494"/>
<dbReference type="Proteomes" id="UP000002402">
    <property type="component" value="Chromosome"/>
</dbReference>
<dbReference type="EMBL" id="CP000113">
    <property type="protein sequence ID" value="ABF91020.1"/>
    <property type="molecule type" value="Genomic_DNA"/>
</dbReference>
<dbReference type="AlphaFoldDB" id="Q1DC77"/>
<sequence length="44" mass="4630">MRAGIVAEHDARHAAEVPEGLRQPLQPVLLTLGLLGGASVTTQR</sequence>
<reference evidence="1 2" key="1">
    <citation type="journal article" date="2006" name="Proc. Natl. Acad. Sci. U.S.A.">
        <title>Evolution of sensory complexity recorded in a myxobacterial genome.</title>
        <authorList>
            <person name="Goldman B.S."/>
            <person name="Nierman W.C."/>
            <person name="Kaiser D."/>
            <person name="Slater S.C."/>
            <person name="Durkin A.S."/>
            <person name="Eisen J.A."/>
            <person name="Ronning C.M."/>
            <person name="Barbazuk W.B."/>
            <person name="Blanchard M."/>
            <person name="Field C."/>
            <person name="Halling C."/>
            <person name="Hinkle G."/>
            <person name="Iartchuk O."/>
            <person name="Kim H.S."/>
            <person name="Mackenzie C."/>
            <person name="Madupu R."/>
            <person name="Miller N."/>
            <person name="Shvartsbeyn A."/>
            <person name="Sullivan S.A."/>
            <person name="Vaudin M."/>
            <person name="Wiegand R."/>
            <person name="Kaplan H.B."/>
        </authorList>
    </citation>
    <scope>NUCLEOTIDE SEQUENCE [LARGE SCALE GENOMIC DNA]</scope>
    <source>
        <strain evidence="2">DK1622</strain>
    </source>
</reference>
<evidence type="ECO:0000313" key="1">
    <source>
        <dbReference type="EMBL" id="ABF91020.1"/>
    </source>
</evidence>
<name>Q1DC77_MYXXD</name>
<dbReference type="HOGENOM" id="CLU_3218986_0_0_7"/>